<dbReference type="EMBL" id="CP003924">
    <property type="protein sequence ID" value="AGS35453.1"/>
    <property type="molecule type" value="Genomic_DNA"/>
</dbReference>
<feature type="transmembrane region" description="Helical" evidence="5">
    <location>
        <begin position="145"/>
        <end position="162"/>
    </location>
</feature>
<dbReference type="GO" id="GO:0016020">
    <property type="term" value="C:membrane"/>
    <property type="evidence" value="ECO:0007669"/>
    <property type="project" value="UniProtKB-SubCell"/>
</dbReference>
<evidence type="ECO:0000313" key="8">
    <source>
        <dbReference type="Proteomes" id="UP000015388"/>
    </source>
</evidence>
<evidence type="ECO:0000256" key="2">
    <source>
        <dbReference type="ARBA" id="ARBA00022692"/>
    </source>
</evidence>
<dbReference type="OrthoDB" id="4989419at2"/>
<evidence type="ECO:0000313" key="7">
    <source>
        <dbReference type="EMBL" id="AGS35453.1"/>
    </source>
</evidence>
<sequence>MSDDRHAAEQLPSRVNPWQLLTAFNSSAPRWPGALRAALAIFLPGAVALLLGYHQEMFLIAAGGCAVIYGEGHPYRTRWRIMLIAGLLLSTGATVGAFVGSVAWAQIGAGGSQWWLMLPALFATCMATVGGFVQNALRLRPPGSFFIVMVAGASTMVARLGLDPVEVGLWTSVGAVSGVILGLLPALLSPHVPEHRAVLTLDKVVADFEETPSPTLAQRNQCQTALAAAWSALEDAGVIRGGRVLKPNQAHLVHRTREAQLRLVARGAELGVVDADAELLSDVPALVQANRAHIPLARPSRNYRVYRSMDWSSHASVTAQKIFLACLGASVAGIALGLDRPDWAIVSALLMLQWGPDKTPGQIRGVHRVIGSLLGIALFAVFHLLDFQGWTLLVALAVCQFGAEVFVVKNYAVCVIFTTPLALLMGNAVADPLGEVVVSRTAEVVLSIVFGSLALWFWRPRAAATDQIRLVGRCRKAMGSLLGALATRSPEGALEERRDLQYELLSERRAIQSVAEDHRPIAAARWEHHLQLQRAGYHLLDHCNANTTREVSIAEIAGLAEHVRATEADSAQQ</sequence>
<name>S5TL84_9CORY</name>
<keyword evidence="2 5" id="KW-0812">Transmembrane</keyword>
<feature type="transmembrane region" description="Helical" evidence="5">
    <location>
        <begin position="34"/>
        <end position="53"/>
    </location>
</feature>
<protein>
    <recommendedName>
        <fullName evidence="6">Integral membrane bound transporter domain-containing protein</fullName>
    </recommendedName>
</protein>
<feature type="transmembrane region" description="Helical" evidence="5">
    <location>
        <begin position="365"/>
        <end position="384"/>
    </location>
</feature>
<keyword evidence="3 5" id="KW-1133">Transmembrane helix</keyword>
<evidence type="ECO:0000256" key="1">
    <source>
        <dbReference type="ARBA" id="ARBA00004141"/>
    </source>
</evidence>
<evidence type="ECO:0000259" key="6">
    <source>
        <dbReference type="Pfam" id="PF13515"/>
    </source>
</evidence>
<dbReference type="PATRIC" id="fig|1224163.3.peg.1998"/>
<dbReference type="eggNOG" id="COG4129">
    <property type="taxonomic scope" value="Bacteria"/>
</dbReference>
<accession>S5TL84</accession>
<comment type="subcellular location">
    <subcellularLocation>
        <location evidence="1">Membrane</location>
        <topology evidence="1">Multi-pass membrane protein</topology>
    </subcellularLocation>
</comment>
<feature type="transmembrane region" description="Helical" evidence="5">
    <location>
        <begin position="168"/>
        <end position="188"/>
    </location>
</feature>
<reference evidence="7 8" key="1">
    <citation type="submission" date="2012-11" db="EMBL/GenBank/DDBJ databases">
        <title>The complete genome sequence of Corynebacterium maris Coryn-1 (=DSM 45190).</title>
        <authorList>
            <person name="Schaffert L."/>
            <person name="Albersmeier A."/>
            <person name="Kalinowski J."/>
            <person name="Ruckert C."/>
        </authorList>
    </citation>
    <scope>NUCLEOTIDE SEQUENCE [LARGE SCALE GENOMIC DNA]</scope>
    <source>
        <strain evidence="8">Coryn-1</strain>
    </source>
</reference>
<feature type="transmembrane region" description="Helical" evidence="5">
    <location>
        <begin position="412"/>
        <end position="430"/>
    </location>
</feature>
<dbReference type="AlphaFoldDB" id="S5TL84"/>
<dbReference type="STRING" id="1224163.B841_09905"/>
<keyword evidence="8" id="KW-1185">Reference proteome</keyword>
<proteinExistence type="predicted"/>
<dbReference type="Pfam" id="PF13515">
    <property type="entry name" value="FUSC_2"/>
    <property type="match status" value="1"/>
</dbReference>
<feature type="transmembrane region" description="Helical" evidence="5">
    <location>
        <begin position="436"/>
        <end position="458"/>
    </location>
</feature>
<organism evidence="7 8">
    <name type="scientific">Corynebacterium maris DSM 45190</name>
    <dbReference type="NCBI Taxonomy" id="1224163"/>
    <lineage>
        <taxon>Bacteria</taxon>
        <taxon>Bacillati</taxon>
        <taxon>Actinomycetota</taxon>
        <taxon>Actinomycetes</taxon>
        <taxon>Mycobacteriales</taxon>
        <taxon>Corynebacteriaceae</taxon>
        <taxon>Corynebacterium</taxon>
    </lineage>
</organism>
<evidence type="ECO:0000256" key="3">
    <source>
        <dbReference type="ARBA" id="ARBA00022989"/>
    </source>
</evidence>
<feature type="domain" description="Integral membrane bound transporter" evidence="6">
    <location>
        <begin position="331"/>
        <end position="451"/>
    </location>
</feature>
<feature type="transmembrane region" description="Helical" evidence="5">
    <location>
        <begin position="113"/>
        <end position="133"/>
    </location>
</feature>
<feature type="transmembrane region" description="Helical" evidence="5">
    <location>
        <begin position="81"/>
        <end position="107"/>
    </location>
</feature>
<dbReference type="HOGENOM" id="CLU_027422_0_0_11"/>
<dbReference type="KEGG" id="cmd:B841_09905"/>
<gene>
    <name evidence="7" type="ORF">B841_09905</name>
</gene>
<dbReference type="RefSeq" id="WP_020935386.1">
    <property type="nucleotide sequence ID" value="NC_021915.1"/>
</dbReference>
<evidence type="ECO:0000256" key="5">
    <source>
        <dbReference type="SAM" id="Phobius"/>
    </source>
</evidence>
<dbReference type="InterPro" id="IPR049453">
    <property type="entry name" value="Memb_transporter_dom"/>
</dbReference>
<evidence type="ECO:0000256" key="4">
    <source>
        <dbReference type="ARBA" id="ARBA00023136"/>
    </source>
</evidence>
<dbReference type="Proteomes" id="UP000015388">
    <property type="component" value="Chromosome"/>
</dbReference>
<keyword evidence="4 5" id="KW-0472">Membrane</keyword>